<feature type="binding site" evidence="10">
    <location>
        <position position="128"/>
    </location>
    <ligand>
        <name>UDP-N-acetyl-alpha-D-glucosamine</name>
        <dbReference type="ChEBI" id="CHEBI:57705"/>
    </ligand>
</feature>
<keyword evidence="9 10" id="KW-0961">Cell wall biogenesis/degradation</keyword>
<dbReference type="GO" id="GO:0009252">
    <property type="term" value="P:peptidoglycan biosynthetic process"/>
    <property type="evidence" value="ECO:0007669"/>
    <property type="project" value="UniProtKB-UniRule"/>
</dbReference>
<dbReference type="Pfam" id="PF04101">
    <property type="entry name" value="Glyco_tran_28_C"/>
    <property type="match status" value="1"/>
</dbReference>
<dbReference type="AlphaFoldDB" id="U2MB44"/>
<dbReference type="InterPro" id="IPR007235">
    <property type="entry name" value="Glyco_trans_28_C"/>
</dbReference>
<comment type="caution">
    <text evidence="13">The sequence shown here is derived from an EMBL/GenBank/DDBJ whole genome shotgun (WGS) entry which is preliminary data.</text>
</comment>
<dbReference type="PATRIC" id="fig|411473.3.peg.915"/>
<gene>
    <name evidence="10" type="primary">murG</name>
    <name evidence="13" type="ORF">RUMCAL_01113</name>
</gene>
<comment type="similarity">
    <text evidence="10">Belongs to the glycosyltransferase 28 family. MurG subfamily.</text>
</comment>
<comment type="function">
    <text evidence="10">Cell wall formation. Catalyzes the transfer of a GlcNAc subunit on undecaprenyl-pyrophosphoryl-MurNAc-pentapeptide (lipid intermediate I) to form undecaprenyl-pyrophosphoryl-MurNAc-(pentapeptide)GlcNAc (lipid intermediate II).</text>
</comment>
<keyword evidence="1 10" id="KW-1003">Cell membrane</keyword>
<keyword evidence="14" id="KW-1185">Reference proteome</keyword>
<dbReference type="InterPro" id="IPR004276">
    <property type="entry name" value="GlycoTrans_28_N"/>
</dbReference>
<evidence type="ECO:0000256" key="9">
    <source>
        <dbReference type="ARBA" id="ARBA00023316"/>
    </source>
</evidence>
<evidence type="ECO:0000256" key="3">
    <source>
        <dbReference type="ARBA" id="ARBA00022676"/>
    </source>
</evidence>
<evidence type="ECO:0000256" key="10">
    <source>
        <dbReference type="HAMAP-Rule" id="MF_00033"/>
    </source>
</evidence>
<dbReference type="eggNOG" id="COG0707">
    <property type="taxonomic scope" value="Bacteria"/>
</dbReference>
<dbReference type="GO" id="GO:0005975">
    <property type="term" value="P:carbohydrate metabolic process"/>
    <property type="evidence" value="ECO:0007669"/>
    <property type="project" value="InterPro"/>
</dbReference>
<evidence type="ECO:0000259" key="11">
    <source>
        <dbReference type="Pfam" id="PF03033"/>
    </source>
</evidence>
<keyword evidence="6 10" id="KW-0573">Peptidoglycan synthesis</keyword>
<feature type="domain" description="Glycosyl transferase family 28 C-terminal" evidence="12">
    <location>
        <begin position="193"/>
        <end position="361"/>
    </location>
</feature>
<dbReference type="OrthoDB" id="9808936at2"/>
<dbReference type="CDD" id="cd03785">
    <property type="entry name" value="GT28_MurG"/>
    <property type="match status" value="1"/>
</dbReference>
<dbReference type="UniPathway" id="UPA00219"/>
<evidence type="ECO:0000256" key="7">
    <source>
        <dbReference type="ARBA" id="ARBA00023136"/>
    </source>
</evidence>
<dbReference type="InterPro" id="IPR006009">
    <property type="entry name" value="GlcNAc_MurG"/>
</dbReference>
<reference evidence="13 14" key="1">
    <citation type="submission" date="2013-07" db="EMBL/GenBank/DDBJ databases">
        <authorList>
            <person name="Weinstock G."/>
            <person name="Sodergren E."/>
            <person name="Wylie T."/>
            <person name="Fulton L."/>
            <person name="Fulton R."/>
            <person name="Fronick C."/>
            <person name="O'Laughlin M."/>
            <person name="Godfrey J."/>
            <person name="Miner T."/>
            <person name="Herter B."/>
            <person name="Appelbaum E."/>
            <person name="Cordes M."/>
            <person name="Lek S."/>
            <person name="Wollam A."/>
            <person name="Pepin K.H."/>
            <person name="Palsikar V.B."/>
            <person name="Mitreva M."/>
            <person name="Wilson R.K."/>
        </authorList>
    </citation>
    <scope>NUCLEOTIDE SEQUENCE [LARGE SCALE GENOMIC DNA]</scope>
    <source>
        <strain evidence="13 14">ATCC 27760</strain>
    </source>
</reference>
<comment type="catalytic activity">
    <reaction evidence="10">
        <text>di-trans,octa-cis-undecaprenyl diphospho-N-acetyl-alpha-D-muramoyl-L-alanyl-D-glutamyl-meso-2,6-diaminopimeloyl-D-alanyl-D-alanine + UDP-N-acetyl-alpha-D-glucosamine = di-trans,octa-cis-undecaprenyl diphospho-[N-acetyl-alpha-D-glucosaminyl-(1-&gt;4)]-N-acetyl-alpha-D-muramoyl-L-alanyl-D-glutamyl-meso-2,6-diaminopimeloyl-D-alanyl-D-alanine + UDP + H(+)</text>
        <dbReference type="Rhea" id="RHEA:31227"/>
        <dbReference type="ChEBI" id="CHEBI:15378"/>
        <dbReference type="ChEBI" id="CHEBI:57705"/>
        <dbReference type="ChEBI" id="CHEBI:58223"/>
        <dbReference type="ChEBI" id="CHEBI:61387"/>
        <dbReference type="ChEBI" id="CHEBI:61388"/>
        <dbReference type="EC" id="2.4.1.227"/>
    </reaction>
</comment>
<evidence type="ECO:0000256" key="8">
    <source>
        <dbReference type="ARBA" id="ARBA00023306"/>
    </source>
</evidence>
<feature type="binding site" evidence="10">
    <location>
        <position position="170"/>
    </location>
    <ligand>
        <name>UDP-N-acetyl-alpha-D-glucosamine</name>
        <dbReference type="ChEBI" id="CHEBI:57705"/>
    </ligand>
</feature>
<keyword evidence="3 10" id="KW-0328">Glycosyltransferase</keyword>
<proteinExistence type="inferred from homology"/>
<dbReference type="EMBL" id="AWVF01000131">
    <property type="protein sequence ID" value="ERJ96508.1"/>
    <property type="molecule type" value="Genomic_DNA"/>
</dbReference>
<dbReference type="HAMAP" id="MF_00033">
    <property type="entry name" value="MurG"/>
    <property type="match status" value="1"/>
</dbReference>
<dbReference type="Gene3D" id="3.40.50.2000">
    <property type="entry name" value="Glycogen Phosphorylase B"/>
    <property type="match status" value="2"/>
</dbReference>
<evidence type="ECO:0000313" key="13">
    <source>
        <dbReference type="EMBL" id="ERJ96508.1"/>
    </source>
</evidence>
<comment type="caution">
    <text evidence="10">Lacks conserved residue(s) required for the propagation of feature annotation.</text>
</comment>
<dbReference type="GO" id="GO:0008360">
    <property type="term" value="P:regulation of cell shape"/>
    <property type="evidence" value="ECO:0007669"/>
    <property type="project" value="UniProtKB-KW"/>
</dbReference>
<feature type="domain" description="Glycosyltransferase family 28 N-terminal" evidence="11">
    <location>
        <begin position="3"/>
        <end position="146"/>
    </location>
</feature>
<feature type="binding site" evidence="10">
    <location>
        <position position="259"/>
    </location>
    <ligand>
        <name>UDP-N-acetyl-alpha-D-glucosamine</name>
        <dbReference type="ChEBI" id="CHEBI:57705"/>
    </ligand>
</feature>
<keyword evidence="5 10" id="KW-0133">Cell shape</keyword>
<dbReference type="NCBIfam" id="TIGR01133">
    <property type="entry name" value="murG"/>
    <property type="match status" value="1"/>
</dbReference>
<dbReference type="PANTHER" id="PTHR21015:SF22">
    <property type="entry name" value="GLYCOSYLTRANSFERASE"/>
    <property type="match status" value="1"/>
</dbReference>
<name>U2MB44_9FIRM</name>
<keyword evidence="4 10" id="KW-0808">Transferase</keyword>
<comment type="subcellular location">
    <subcellularLocation>
        <location evidence="10">Cell membrane</location>
        <topology evidence="10">Peripheral membrane protein</topology>
        <orientation evidence="10">Cytoplasmic side</orientation>
    </subcellularLocation>
</comment>
<keyword evidence="7 10" id="KW-0472">Membrane</keyword>
<dbReference type="Proteomes" id="UP000016662">
    <property type="component" value="Unassembled WGS sequence"/>
</dbReference>
<evidence type="ECO:0000313" key="14">
    <source>
        <dbReference type="Proteomes" id="UP000016662"/>
    </source>
</evidence>
<keyword evidence="2 10" id="KW-0132">Cell division</keyword>
<dbReference type="GO" id="GO:0051991">
    <property type="term" value="F:UDP-N-acetyl-D-glucosamine:N-acetylmuramoyl-L-alanyl-D-glutamyl-meso-2,6-diaminopimelyl-D-alanyl-D-alanine-diphosphoundecaprenol 4-beta-N-acetylglucosaminlytransferase activity"/>
    <property type="evidence" value="ECO:0007669"/>
    <property type="project" value="RHEA"/>
</dbReference>
<evidence type="ECO:0000256" key="6">
    <source>
        <dbReference type="ARBA" id="ARBA00022984"/>
    </source>
</evidence>
<feature type="binding site" evidence="10">
    <location>
        <position position="199"/>
    </location>
    <ligand>
        <name>UDP-N-acetyl-alpha-D-glucosamine</name>
        <dbReference type="ChEBI" id="CHEBI:57705"/>
    </ligand>
</feature>
<accession>U2MB44</accession>
<dbReference type="RefSeq" id="WP_021682574.1">
    <property type="nucleotide sequence ID" value="NZ_KI260426.1"/>
</dbReference>
<evidence type="ECO:0000256" key="1">
    <source>
        <dbReference type="ARBA" id="ARBA00022475"/>
    </source>
</evidence>
<protein>
    <recommendedName>
        <fullName evidence="10">UDP-N-acetylglucosamine--N-acetylmuramyl-(pentapeptide) pyrophosphoryl-undecaprenol N-acetylglucosamine transferase</fullName>
        <ecNumber evidence="10">2.4.1.227</ecNumber>
    </recommendedName>
    <alternativeName>
        <fullName evidence="10">Undecaprenyl-PP-MurNAc-pentapeptide-UDPGlcNAc GlcNAc transferase</fullName>
    </alternativeName>
</protein>
<evidence type="ECO:0000259" key="12">
    <source>
        <dbReference type="Pfam" id="PF04101"/>
    </source>
</evidence>
<evidence type="ECO:0000256" key="4">
    <source>
        <dbReference type="ARBA" id="ARBA00022679"/>
    </source>
</evidence>
<dbReference type="GO" id="GO:0051301">
    <property type="term" value="P:cell division"/>
    <property type="evidence" value="ECO:0007669"/>
    <property type="project" value="UniProtKB-KW"/>
</dbReference>
<feature type="binding site" evidence="10">
    <location>
        <begin position="10"/>
        <end position="12"/>
    </location>
    <ligand>
        <name>UDP-N-acetyl-alpha-D-glucosamine</name>
        <dbReference type="ChEBI" id="CHEBI:57705"/>
    </ligand>
</feature>
<evidence type="ECO:0000256" key="5">
    <source>
        <dbReference type="ARBA" id="ARBA00022960"/>
    </source>
</evidence>
<evidence type="ECO:0000256" key="2">
    <source>
        <dbReference type="ARBA" id="ARBA00022618"/>
    </source>
</evidence>
<dbReference type="PANTHER" id="PTHR21015">
    <property type="entry name" value="UDP-N-ACETYLGLUCOSAMINE--N-ACETYLMURAMYL-(PENTAPEPTIDE) PYROPHOSPHORYL-UNDECAPRENOL N-ACETYLGLUCOSAMINE TRANSFERASE 1"/>
    <property type="match status" value="1"/>
</dbReference>
<feature type="binding site" evidence="10">
    <location>
        <position position="304"/>
    </location>
    <ligand>
        <name>UDP-N-acetyl-alpha-D-glucosamine</name>
        <dbReference type="ChEBI" id="CHEBI:57705"/>
    </ligand>
</feature>
<dbReference type="Pfam" id="PF03033">
    <property type="entry name" value="Glyco_transf_28"/>
    <property type="match status" value="1"/>
</dbReference>
<keyword evidence="8 10" id="KW-0131">Cell cycle</keyword>
<dbReference type="EC" id="2.4.1.227" evidence="10"/>
<comment type="pathway">
    <text evidence="10">Cell wall biogenesis; peptidoglycan biosynthesis.</text>
</comment>
<dbReference type="STRING" id="411473.RUMCAL_01113"/>
<dbReference type="GO" id="GO:0005886">
    <property type="term" value="C:plasma membrane"/>
    <property type="evidence" value="ECO:0007669"/>
    <property type="project" value="UniProtKB-SubCell"/>
</dbReference>
<dbReference type="GO" id="GO:0071555">
    <property type="term" value="P:cell wall organization"/>
    <property type="evidence" value="ECO:0007669"/>
    <property type="project" value="UniProtKB-KW"/>
</dbReference>
<sequence length="377" mass="40348">MKVLLAGGGTGGHINPALAIASIIKKHDPSAEFLFVGTPNGMEARLVPAAGYPMETMHVAGFQRKLTLKNIRRNCKAVYYLATSQHRAKQILKQFQPDIAIGTGGYVAGPILHAAARMGIPCAIHEQNAFPGVTNKMLAKEVDHVMLTVEKALEFFHLNCPYTVTGLPVRGGISGMDRAAARKQLGFDDGMCILSFGGSLGAGCINEAMAKVIPWHVQKGLSINHIHGYGGMGKETFPKAMAAAGIPLKGDRLRITEYINDMDVCLAAADLVICRSGASTLAELEAAGRGSILIPSPIVTGNHQLHNANVLGDAGAAVVIEQKDASPERIIAEVEQLYADRERLTEMGHKAKSLEIADTDNRIWNVVAQLYQKAKSK</sequence>
<dbReference type="SUPFAM" id="SSF53756">
    <property type="entry name" value="UDP-Glycosyltransferase/glycogen phosphorylase"/>
    <property type="match status" value="1"/>
</dbReference>
<dbReference type="GO" id="GO:0050511">
    <property type="term" value="F:undecaprenyldiphospho-muramoylpentapeptide beta-N-acetylglucosaminyltransferase activity"/>
    <property type="evidence" value="ECO:0007669"/>
    <property type="project" value="UniProtKB-UniRule"/>
</dbReference>
<dbReference type="HOGENOM" id="CLU_037404_0_1_9"/>
<organism evidence="13 14">
    <name type="scientific">Ruminococcus callidus ATCC 27760</name>
    <dbReference type="NCBI Taxonomy" id="411473"/>
    <lineage>
        <taxon>Bacteria</taxon>
        <taxon>Bacillati</taxon>
        <taxon>Bacillota</taxon>
        <taxon>Clostridia</taxon>
        <taxon>Eubacteriales</taxon>
        <taxon>Oscillospiraceae</taxon>
        <taxon>Ruminococcus</taxon>
    </lineage>
</organism>